<keyword evidence="3" id="KW-1185">Reference proteome</keyword>
<evidence type="ECO:0000256" key="1">
    <source>
        <dbReference type="SAM" id="Phobius"/>
    </source>
</evidence>
<dbReference type="Proteomes" id="UP000199701">
    <property type="component" value="Unassembled WGS sequence"/>
</dbReference>
<accession>A0A1I0LZA7</accession>
<protein>
    <submittedName>
        <fullName evidence="2">Uncharacterized protein</fullName>
    </submittedName>
</protein>
<dbReference type="RefSeq" id="WP_092449307.1">
    <property type="nucleotide sequence ID" value="NZ_FOJI01000001.1"/>
</dbReference>
<keyword evidence="1" id="KW-1133">Transmembrane helix</keyword>
<proteinExistence type="predicted"/>
<evidence type="ECO:0000313" key="3">
    <source>
        <dbReference type="Proteomes" id="UP000199701"/>
    </source>
</evidence>
<keyword evidence="1" id="KW-0812">Transmembrane</keyword>
<dbReference type="OrthoDB" id="1956221at2"/>
<organism evidence="2 3">
    <name type="scientific">[Clostridium] fimetarium</name>
    <dbReference type="NCBI Taxonomy" id="99656"/>
    <lineage>
        <taxon>Bacteria</taxon>
        <taxon>Bacillati</taxon>
        <taxon>Bacillota</taxon>
        <taxon>Clostridia</taxon>
        <taxon>Lachnospirales</taxon>
        <taxon>Lachnospiraceae</taxon>
    </lineage>
</organism>
<sequence length="369" mass="42725">MDIGYILLFLLFEMALSLVLAIIIEVIFVHFYERLTIKSDLVLVMLINVVTNPIVVTIANSFVLSTNISKWWVQLPLEAIVVIVEWQFYKNYVTRIKRPLKCSVLANGISYFLPMLVAFILSSSFGATTVFANPIMVTNDPFLRNHQDECLFSGDTYSANGEGGELKLYQSPETPWVVDSIPNGTDFLIHMTYESHGIIWGNVIGEYQGWVNLSWQKLKYSKDMFLNDHKDNYTNYNGEIKGYETKSKIVLWTFPHSSDYQVYTDAKEINRYVSRINNNKDTYVFIDEEGNKWVASPEDLRWIYVSDPENTDLANIRYFDRVLFENEQTPPRISWDYIGFMLVVSFISSSIGVHYIKTKVNIHVQQNIQ</sequence>
<feature type="transmembrane region" description="Helical" evidence="1">
    <location>
        <begin position="6"/>
        <end position="29"/>
    </location>
</feature>
<keyword evidence="1" id="KW-0472">Membrane</keyword>
<gene>
    <name evidence="2" type="ORF">SAMN05421659_1015</name>
</gene>
<feature type="transmembrane region" description="Helical" evidence="1">
    <location>
        <begin position="337"/>
        <end position="356"/>
    </location>
</feature>
<name>A0A1I0LZA7_9FIRM</name>
<evidence type="ECO:0000313" key="2">
    <source>
        <dbReference type="EMBL" id="SEV81289.1"/>
    </source>
</evidence>
<dbReference type="EMBL" id="FOJI01000001">
    <property type="protein sequence ID" value="SEV81289.1"/>
    <property type="molecule type" value="Genomic_DNA"/>
</dbReference>
<dbReference type="AlphaFoldDB" id="A0A1I0LZA7"/>
<reference evidence="2 3" key="1">
    <citation type="submission" date="2016-10" db="EMBL/GenBank/DDBJ databases">
        <authorList>
            <person name="de Groot N.N."/>
        </authorList>
    </citation>
    <scope>NUCLEOTIDE SEQUENCE [LARGE SCALE GENOMIC DNA]</scope>
    <source>
        <strain evidence="2 3">DSM 9179</strain>
    </source>
</reference>
<feature type="transmembrane region" description="Helical" evidence="1">
    <location>
        <begin position="109"/>
        <end position="132"/>
    </location>
</feature>
<feature type="transmembrane region" description="Helical" evidence="1">
    <location>
        <begin position="41"/>
        <end position="65"/>
    </location>
</feature>